<feature type="region of interest" description="Disordered" evidence="1">
    <location>
        <begin position="128"/>
        <end position="177"/>
    </location>
</feature>
<dbReference type="AlphaFoldDB" id="K1QD69"/>
<accession>K1QD69</accession>
<evidence type="ECO:0000313" key="3">
    <source>
        <dbReference type="EMBL" id="EKC34857.1"/>
    </source>
</evidence>
<feature type="compositionally biased region" description="Basic and acidic residues" evidence="1">
    <location>
        <begin position="168"/>
        <end position="177"/>
    </location>
</feature>
<dbReference type="EMBL" id="JH816283">
    <property type="protein sequence ID" value="EKC34857.1"/>
    <property type="molecule type" value="Genomic_DNA"/>
</dbReference>
<gene>
    <name evidence="3" type="ORF">CGI_10027563</name>
</gene>
<keyword evidence="2" id="KW-0472">Membrane</keyword>
<dbReference type="InParanoid" id="K1QD69"/>
<protein>
    <submittedName>
        <fullName evidence="3">Uncharacterized protein</fullName>
    </submittedName>
</protein>
<evidence type="ECO:0000256" key="2">
    <source>
        <dbReference type="SAM" id="Phobius"/>
    </source>
</evidence>
<sequence>MMNLIYITIVFVITQTNELNNDVFTINLPCPYQTKTFAVDPISVVFSITFGFVLFSQLLGMLIHRYSTFTHVVSVSRIQWIWNGVCKKDKTKKPDPRHHNAVLNMFKENRRSLKKSIRDLAMDHWNECETKKEEPETDSDDQSDNKGRSFTFGGSMTRKKHGLGISGRNDKDETFHV</sequence>
<name>K1QD69_MAGGI</name>
<keyword evidence="2" id="KW-0812">Transmembrane</keyword>
<reference evidence="3" key="1">
    <citation type="journal article" date="2012" name="Nature">
        <title>The oyster genome reveals stress adaptation and complexity of shell formation.</title>
        <authorList>
            <person name="Zhang G."/>
            <person name="Fang X."/>
            <person name="Guo X."/>
            <person name="Li L."/>
            <person name="Luo R."/>
            <person name="Xu F."/>
            <person name="Yang P."/>
            <person name="Zhang L."/>
            <person name="Wang X."/>
            <person name="Qi H."/>
            <person name="Xiong Z."/>
            <person name="Que H."/>
            <person name="Xie Y."/>
            <person name="Holland P.W."/>
            <person name="Paps J."/>
            <person name="Zhu Y."/>
            <person name="Wu F."/>
            <person name="Chen Y."/>
            <person name="Wang J."/>
            <person name="Peng C."/>
            <person name="Meng J."/>
            <person name="Yang L."/>
            <person name="Liu J."/>
            <person name="Wen B."/>
            <person name="Zhang N."/>
            <person name="Huang Z."/>
            <person name="Zhu Q."/>
            <person name="Feng Y."/>
            <person name="Mount A."/>
            <person name="Hedgecock D."/>
            <person name="Xu Z."/>
            <person name="Liu Y."/>
            <person name="Domazet-Loso T."/>
            <person name="Du Y."/>
            <person name="Sun X."/>
            <person name="Zhang S."/>
            <person name="Liu B."/>
            <person name="Cheng P."/>
            <person name="Jiang X."/>
            <person name="Li J."/>
            <person name="Fan D."/>
            <person name="Wang W."/>
            <person name="Fu W."/>
            <person name="Wang T."/>
            <person name="Wang B."/>
            <person name="Zhang J."/>
            <person name="Peng Z."/>
            <person name="Li Y."/>
            <person name="Li N."/>
            <person name="Wang J."/>
            <person name="Chen M."/>
            <person name="He Y."/>
            <person name="Tan F."/>
            <person name="Song X."/>
            <person name="Zheng Q."/>
            <person name="Huang R."/>
            <person name="Yang H."/>
            <person name="Du X."/>
            <person name="Chen L."/>
            <person name="Yang M."/>
            <person name="Gaffney P.M."/>
            <person name="Wang S."/>
            <person name="Luo L."/>
            <person name="She Z."/>
            <person name="Ming Y."/>
            <person name="Huang W."/>
            <person name="Zhang S."/>
            <person name="Huang B."/>
            <person name="Zhang Y."/>
            <person name="Qu T."/>
            <person name="Ni P."/>
            <person name="Miao G."/>
            <person name="Wang J."/>
            <person name="Wang Q."/>
            <person name="Steinberg C.E."/>
            <person name="Wang H."/>
            <person name="Li N."/>
            <person name="Qian L."/>
            <person name="Zhang G."/>
            <person name="Li Y."/>
            <person name="Yang H."/>
            <person name="Liu X."/>
            <person name="Wang J."/>
            <person name="Yin Y."/>
            <person name="Wang J."/>
        </authorList>
    </citation>
    <scope>NUCLEOTIDE SEQUENCE [LARGE SCALE GENOMIC DNA]</scope>
    <source>
        <strain evidence="3">05x7-T-G4-1.051#20</strain>
    </source>
</reference>
<proteinExistence type="predicted"/>
<dbReference type="HOGENOM" id="CLU_1519335_0_0_1"/>
<keyword evidence="2" id="KW-1133">Transmembrane helix</keyword>
<evidence type="ECO:0000256" key="1">
    <source>
        <dbReference type="SAM" id="MobiDB-lite"/>
    </source>
</evidence>
<feature type="transmembrane region" description="Helical" evidence="2">
    <location>
        <begin position="42"/>
        <end position="63"/>
    </location>
</feature>
<organism evidence="3">
    <name type="scientific">Magallana gigas</name>
    <name type="common">Pacific oyster</name>
    <name type="synonym">Crassostrea gigas</name>
    <dbReference type="NCBI Taxonomy" id="29159"/>
    <lineage>
        <taxon>Eukaryota</taxon>
        <taxon>Metazoa</taxon>
        <taxon>Spiralia</taxon>
        <taxon>Lophotrochozoa</taxon>
        <taxon>Mollusca</taxon>
        <taxon>Bivalvia</taxon>
        <taxon>Autobranchia</taxon>
        <taxon>Pteriomorphia</taxon>
        <taxon>Ostreida</taxon>
        <taxon>Ostreoidea</taxon>
        <taxon>Ostreidae</taxon>
        <taxon>Magallana</taxon>
    </lineage>
</organism>